<evidence type="ECO:0000313" key="3">
    <source>
        <dbReference type="EMBL" id="MEW9503500.1"/>
    </source>
</evidence>
<dbReference type="InterPro" id="IPR016039">
    <property type="entry name" value="Thiolase-like"/>
</dbReference>
<dbReference type="InterPro" id="IPR013747">
    <property type="entry name" value="ACP_syn_III_C"/>
</dbReference>
<name>A0ABV3Q7Z3_9BACL</name>
<feature type="non-terminal residue" evidence="3">
    <location>
        <position position="90"/>
    </location>
</feature>
<feature type="domain" description="Beta-ketoacyl-[acyl-carrier-protein] synthase III C-terminal" evidence="2">
    <location>
        <begin position="16"/>
        <end position="88"/>
    </location>
</feature>
<accession>A0ABV3Q7Z3</accession>
<organism evidence="3 4">
    <name type="scientific">Jeotgalibacillus marinus</name>
    <dbReference type="NCBI Taxonomy" id="86667"/>
    <lineage>
        <taxon>Bacteria</taxon>
        <taxon>Bacillati</taxon>
        <taxon>Bacillota</taxon>
        <taxon>Bacilli</taxon>
        <taxon>Bacillales</taxon>
        <taxon>Caryophanaceae</taxon>
        <taxon>Jeotgalibacillus</taxon>
    </lineage>
</organism>
<reference evidence="3 4" key="1">
    <citation type="journal article" date="1979" name="Int. J. Syst. Evol. Microbiol.">
        <title>Bacillus globisporus subsp. marinus subsp. nov.</title>
        <authorList>
            <person name="Liu H."/>
        </authorList>
    </citation>
    <scope>NUCLEOTIDE SEQUENCE [LARGE SCALE GENOMIC DNA]</scope>
    <source>
        <strain evidence="3 4">DSM 1297</strain>
    </source>
</reference>
<keyword evidence="1" id="KW-0808">Transferase</keyword>
<proteinExistence type="predicted"/>
<evidence type="ECO:0000313" key="4">
    <source>
        <dbReference type="Proteomes" id="UP001556040"/>
    </source>
</evidence>
<protein>
    <submittedName>
        <fullName evidence="3">3-oxoacyl-[acyl-carrier-protein] synthase III C-terminal domain-containing protein</fullName>
    </submittedName>
</protein>
<evidence type="ECO:0000256" key="1">
    <source>
        <dbReference type="ARBA" id="ARBA00022679"/>
    </source>
</evidence>
<dbReference type="RefSeq" id="WP_367780976.1">
    <property type="nucleotide sequence ID" value="NZ_JBFMIA010000153.1"/>
</dbReference>
<dbReference type="Gene3D" id="3.40.47.10">
    <property type="match status" value="1"/>
</dbReference>
<dbReference type="EMBL" id="JBFMIA010000153">
    <property type="protein sequence ID" value="MEW9503500.1"/>
    <property type="molecule type" value="Genomic_DNA"/>
</dbReference>
<sequence>YYLKCINETIGELLALENVAISSIKAFFPPQISSTFISRLSSEMKIGKEKFVDIAHGGKDLFTSSLPYALQYAREQQIVKAGDIGLIINV</sequence>
<gene>
    <name evidence="3" type="ORF">AB1471_17340</name>
</gene>
<keyword evidence="4" id="KW-1185">Reference proteome</keyword>
<feature type="non-terminal residue" evidence="3">
    <location>
        <position position="1"/>
    </location>
</feature>
<comment type="caution">
    <text evidence="3">The sequence shown here is derived from an EMBL/GenBank/DDBJ whole genome shotgun (WGS) entry which is preliminary data.</text>
</comment>
<dbReference type="SUPFAM" id="SSF53901">
    <property type="entry name" value="Thiolase-like"/>
    <property type="match status" value="1"/>
</dbReference>
<dbReference type="Pfam" id="PF08541">
    <property type="entry name" value="ACP_syn_III_C"/>
    <property type="match status" value="1"/>
</dbReference>
<evidence type="ECO:0000259" key="2">
    <source>
        <dbReference type="Pfam" id="PF08541"/>
    </source>
</evidence>
<dbReference type="Proteomes" id="UP001556040">
    <property type="component" value="Unassembled WGS sequence"/>
</dbReference>